<dbReference type="AlphaFoldDB" id="A0A9N9JZC6"/>
<feature type="non-terminal residue" evidence="1">
    <location>
        <position position="1"/>
    </location>
</feature>
<sequence>VEVNNHDHLVVLRKSTAIMASTLSLTKSLIKRPNQLQRVVKV</sequence>
<protein>
    <submittedName>
        <fullName evidence="1">21660_t:CDS:1</fullName>
    </submittedName>
</protein>
<organism evidence="1 2">
    <name type="scientific">Cetraspora pellucida</name>
    <dbReference type="NCBI Taxonomy" id="1433469"/>
    <lineage>
        <taxon>Eukaryota</taxon>
        <taxon>Fungi</taxon>
        <taxon>Fungi incertae sedis</taxon>
        <taxon>Mucoromycota</taxon>
        <taxon>Glomeromycotina</taxon>
        <taxon>Glomeromycetes</taxon>
        <taxon>Diversisporales</taxon>
        <taxon>Gigasporaceae</taxon>
        <taxon>Cetraspora</taxon>
    </lineage>
</organism>
<gene>
    <name evidence="1" type="ORF">CPELLU_LOCUS17693</name>
</gene>
<name>A0A9N9JZC6_9GLOM</name>
<proteinExistence type="predicted"/>
<keyword evidence="2" id="KW-1185">Reference proteome</keyword>
<comment type="caution">
    <text evidence="1">The sequence shown here is derived from an EMBL/GenBank/DDBJ whole genome shotgun (WGS) entry which is preliminary data.</text>
</comment>
<evidence type="ECO:0000313" key="2">
    <source>
        <dbReference type="Proteomes" id="UP000789759"/>
    </source>
</evidence>
<reference evidence="1" key="1">
    <citation type="submission" date="2021-06" db="EMBL/GenBank/DDBJ databases">
        <authorList>
            <person name="Kallberg Y."/>
            <person name="Tangrot J."/>
            <person name="Rosling A."/>
        </authorList>
    </citation>
    <scope>NUCLEOTIDE SEQUENCE</scope>
    <source>
        <strain evidence="1">FL966</strain>
    </source>
</reference>
<dbReference type="Proteomes" id="UP000789759">
    <property type="component" value="Unassembled WGS sequence"/>
</dbReference>
<evidence type="ECO:0000313" key="1">
    <source>
        <dbReference type="EMBL" id="CAG8800712.1"/>
    </source>
</evidence>
<dbReference type="EMBL" id="CAJVQA010031120">
    <property type="protein sequence ID" value="CAG8800712.1"/>
    <property type="molecule type" value="Genomic_DNA"/>
</dbReference>
<accession>A0A9N9JZC6</accession>